<comment type="caution">
    <text evidence="2">The sequence shown here is derived from an EMBL/GenBank/DDBJ whole genome shotgun (WGS) entry which is preliminary data.</text>
</comment>
<proteinExistence type="predicted"/>
<feature type="compositionally biased region" description="Basic and acidic residues" evidence="1">
    <location>
        <begin position="100"/>
        <end position="112"/>
    </location>
</feature>
<feature type="region of interest" description="Disordered" evidence="1">
    <location>
        <begin position="1"/>
        <end position="112"/>
    </location>
</feature>
<sequence>MQAWSQGPRHQPMLPWQTLLPADPRHASLKASMPTRRPCSPPAQRAGPPPTAGAGLQGQSQAAQDTAATCALSTPSWPATPPRGSKSSLPSSSLPAPGSLEHRRVVSPRNERIKRDSALICSIYWNVK</sequence>
<name>A0A7J8BJL4_MOLMO</name>
<organism evidence="2 3">
    <name type="scientific">Molossus molossus</name>
    <name type="common">Pallas' mastiff bat</name>
    <name type="synonym">Vespertilio molossus</name>
    <dbReference type="NCBI Taxonomy" id="27622"/>
    <lineage>
        <taxon>Eukaryota</taxon>
        <taxon>Metazoa</taxon>
        <taxon>Chordata</taxon>
        <taxon>Craniata</taxon>
        <taxon>Vertebrata</taxon>
        <taxon>Euteleostomi</taxon>
        <taxon>Mammalia</taxon>
        <taxon>Eutheria</taxon>
        <taxon>Laurasiatheria</taxon>
        <taxon>Chiroptera</taxon>
        <taxon>Yangochiroptera</taxon>
        <taxon>Molossidae</taxon>
        <taxon>Molossus</taxon>
    </lineage>
</organism>
<evidence type="ECO:0000256" key="1">
    <source>
        <dbReference type="SAM" id="MobiDB-lite"/>
    </source>
</evidence>
<reference evidence="2 3" key="1">
    <citation type="journal article" date="2020" name="Nature">
        <title>Six reference-quality genomes reveal evolution of bat adaptations.</title>
        <authorList>
            <person name="Jebb D."/>
            <person name="Huang Z."/>
            <person name="Pippel M."/>
            <person name="Hughes G.M."/>
            <person name="Lavrichenko K."/>
            <person name="Devanna P."/>
            <person name="Winkler S."/>
            <person name="Jermiin L.S."/>
            <person name="Skirmuntt E.C."/>
            <person name="Katzourakis A."/>
            <person name="Burkitt-Gray L."/>
            <person name="Ray D.A."/>
            <person name="Sullivan K.A.M."/>
            <person name="Roscito J.G."/>
            <person name="Kirilenko B.M."/>
            <person name="Davalos L.M."/>
            <person name="Corthals A.P."/>
            <person name="Power M.L."/>
            <person name="Jones G."/>
            <person name="Ransome R.D."/>
            <person name="Dechmann D.K.N."/>
            <person name="Locatelli A.G."/>
            <person name="Puechmaille S.J."/>
            <person name="Fedrigo O."/>
            <person name="Jarvis E.D."/>
            <person name="Hiller M."/>
            <person name="Vernes S.C."/>
            <person name="Myers E.W."/>
            <person name="Teeling E.C."/>
        </authorList>
    </citation>
    <scope>NUCLEOTIDE SEQUENCE [LARGE SCALE GENOMIC DNA]</scope>
    <source>
        <strain evidence="2">MMolMol1</strain>
        <tissue evidence="2">Muscle</tissue>
    </source>
</reference>
<evidence type="ECO:0000313" key="2">
    <source>
        <dbReference type="EMBL" id="KAF6398645.1"/>
    </source>
</evidence>
<dbReference type="InParanoid" id="A0A7J8BJL4"/>
<accession>A0A7J8BJL4</accession>
<dbReference type="EMBL" id="JACASF010000029">
    <property type="protein sequence ID" value="KAF6398645.1"/>
    <property type="molecule type" value="Genomic_DNA"/>
</dbReference>
<feature type="compositionally biased region" description="Low complexity" evidence="1">
    <location>
        <begin position="82"/>
        <end position="99"/>
    </location>
</feature>
<dbReference type="AlphaFoldDB" id="A0A7J8BJL4"/>
<protein>
    <submittedName>
        <fullName evidence="2">Uncharacterized protein</fullName>
    </submittedName>
</protein>
<gene>
    <name evidence="2" type="ORF">HJG59_010238</name>
</gene>
<evidence type="ECO:0000313" key="3">
    <source>
        <dbReference type="Proteomes" id="UP000550707"/>
    </source>
</evidence>
<keyword evidence="3" id="KW-1185">Reference proteome</keyword>
<dbReference type="Proteomes" id="UP000550707">
    <property type="component" value="Unassembled WGS sequence"/>
</dbReference>
<feature type="compositionally biased region" description="Low complexity" evidence="1">
    <location>
        <begin position="52"/>
        <end position="64"/>
    </location>
</feature>